<dbReference type="WBParaSite" id="HNAJ_0001088501-mRNA-1">
    <property type="protein sequence ID" value="HNAJ_0001088501-mRNA-1"/>
    <property type="gene ID" value="HNAJ_0001088501"/>
</dbReference>
<gene>
    <name evidence="1" type="ORF">HNAJ_LOCUS10879</name>
</gene>
<evidence type="ECO:0000313" key="2">
    <source>
        <dbReference type="Proteomes" id="UP000278807"/>
    </source>
</evidence>
<dbReference type="Proteomes" id="UP000278807">
    <property type="component" value="Unassembled WGS sequence"/>
</dbReference>
<proteinExistence type="predicted"/>
<evidence type="ECO:0000313" key="3">
    <source>
        <dbReference type="WBParaSite" id="HNAJ_0001088501-mRNA-1"/>
    </source>
</evidence>
<protein>
    <submittedName>
        <fullName evidence="3">Ovule protein</fullName>
    </submittedName>
</protein>
<name>A0A0R3TT64_RODNA</name>
<sequence length="88" mass="9775">MIGQRFGISRITSSTGHWPVWFSNSIISSHSSEIPSVDYARVRSKYTFAGFQTADSCSPVKRCSPLLTPKGKLLAGRISLNHLIQKCY</sequence>
<reference evidence="1 2" key="2">
    <citation type="submission" date="2018-11" db="EMBL/GenBank/DDBJ databases">
        <authorList>
            <consortium name="Pathogen Informatics"/>
        </authorList>
    </citation>
    <scope>NUCLEOTIDE SEQUENCE [LARGE SCALE GENOMIC DNA]</scope>
</reference>
<evidence type="ECO:0000313" key="1">
    <source>
        <dbReference type="EMBL" id="VDO09015.1"/>
    </source>
</evidence>
<keyword evidence="2" id="KW-1185">Reference proteome</keyword>
<accession>A0A0R3TT64</accession>
<organism evidence="3">
    <name type="scientific">Rodentolepis nana</name>
    <name type="common">Dwarf tapeworm</name>
    <name type="synonym">Hymenolepis nana</name>
    <dbReference type="NCBI Taxonomy" id="102285"/>
    <lineage>
        <taxon>Eukaryota</taxon>
        <taxon>Metazoa</taxon>
        <taxon>Spiralia</taxon>
        <taxon>Lophotrochozoa</taxon>
        <taxon>Platyhelminthes</taxon>
        <taxon>Cestoda</taxon>
        <taxon>Eucestoda</taxon>
        <taxon>Cyclophyllidea</taxon>
        <taxon>Hymenolepididae</taxon>
        <taxon>Rodentolepis</taxon>
    </lineage>
</organism>
<dbReference type="EMBL" id="UZAE01013269">
    <property type="protein sequence ID" value="VDO09015.1"/>
    <property type="molecule type" value="Genomic_DNA"/>
</dbReference>
<dbReference type="AlphaFoldDB" id="A0A0R3TT64"/>
<reference evidence="3" key="1">
    <citation type="submission" date="2017-02" db="UniProtKB">
        <authorList>
            <consortium name="WormBaseParasite"/>
        </authorList>
    </citation>
    <scope>IDENTIFICATION</scope>
</reference>